<sequence>MTPHNVDYLLTDGKVCLLSKKWSPPVIVENLNLTLQREWFSMIKCLTSSSSEKGFLFACHNICGMCFCHSSTLSCVHSLIQYFTEPSNHNRETVNAVHREVNQT</sequence>
<evidence type="ECO:0000313" key="2">
    <source>
        <dbReference type="Proteomes" id="UP000518266"/>
    </source>
</evidence>
<reference evidence="1 2" key="1">
    <citation type="submission" date="2020-03" db="EMBL/GenBank/DDBJ databases">
        <title>Dissostichus mawsoni Genome sequencing and assembly.</title>
        <authorList>
            <person name="Park H."/>
        </authorList>
    </citation>
    <scope>NUCLEOTIDE SEQUENCE [LARGE SCALE GENOMIC DNA]</scope>
    <source>
        <strain evidence="1">DM0001</strain>
        <tissue evidence="1">Muscle</tissue>
    </source>
</reference>
<name>A0A7J5YRY2_DISMA</name>
<evidence type="ECO:0000313" key="1">
    <source>
        <dbReference type="EMBL" id="KAF3851681.1"/>
    </source>
</evidence>
<dbReference type="EMBL" id="JAAKFY010000010">
    <property type="protein sequence ID" value="KAF3851681.1"/>
    <property type="molecule type" value="Genomic_DNA"/>
</dbReference>
<protein>
    <submittedName>
        <fullName evidence="1">Uncharacterized protein</fullName>
    </submittedName>
</protein>
<dbReference type="Proteomes" id="UP000518266">
    <property type="component" value="Unassembled WGS sequence"/>
</dbReference>
<gene>
    <name evidence="1" type="ORF">F7725_013453</name>
</gene>
<proteinExistence type="predicted"/>
<comment type="caution">
    <text evidence="1">The sequence shown here is derived from an EMBL/GenBank/DDBJ whole genome shotgun (WGS) entry which is preliminary data.</text>
</comment>
<dbReference type="AlphaFoldDB" id="A0A7J5YRY2"/>
<accession>A0A7J5YRY2</accession>
<keyword evidence="2" id="KW-1185">Reference proteome</keyword>
<organism evidence="1 2">
    <name type="scientific">Dissostichus mawsoni</name>
    <name type="common">Antarctic cod</name>
    <dbReference type="NCBI Taxonomy" id="36200"/>
    <lineage>
        <taxon>Eukaryota</taxon>
        <taxon>Metazoa</taxon>
        <taxon>Chordata</taxon>
        <taxon>Craniata</taxon>
        <taxon>Vertebrata</taxon>
        <taxon>Euteleostomi</taxon>
        <taxon>Actinopterygii</taxon>
        <taxon>Neopterygii</taxon>
        <taxon>Teleostei</taxon>
        <taxon>Neoteleostei</taxon>
        <taxon>Acanthomorphata</taxon>
        <taxon>Eupercaria</taxon>
        <taxon>Perciformes</taxon>
        <taxon>Notothenioidei</taxon>
        <taxon>Nototheniidae</taxon>
        <taxon>Dissostichus</taxon>
    </lineage>
</organism>